<name>A0A2P5C029_PARAD</name>
<protein>
    <submittedName>
        <fullName evidence="1">Uncharacterized protein</fullName>
    </submittedName>
</protein>
<keyword evidence="2" id="KW-1185">Reference proteome</keyword>
<comment type="caution">
    <text evidence="1">The sequence shown here is derived from an EMBL/GenBank/DDBJ whole genome shotgun (WGS) entry which is preliminary data.</text>
</comment>
<organism evidence="1 2">
    <name type="scientific">Parasponia andersonii</name>
    <name type="common">Sponia andersonii</name>
    <dbReference type="NCBI Taxonomy" id="3476"/>
    <lineage>
        <taxon>Eukaryota</taxon>
        <taxon>Viridiplantae</taxon>
        <taxon>Streptophyta</taxon>
        <taxon>Embryophyta</taxon>
        <taxon>Tracheophyta</taxon>
        <taxon>Spermatophyta</taxon>
        <taxon>Magnoliopsida</taxon>
        <taxon>eudicotyledons</taxon>
        <taxon>Gunneridae</taxon>
        <taxon>Pentapetalae</taxon>
        <taxon>rosids</taxon>
        <taxon>fabids</taxon>
        <taxon>Rosales</taxon>
        <taxon>Cannabaceae</taxon>
        <taxon>Parasponia</taxon>
    </lineage>
</organism>
<evidence type="ECO:0000313" key="1">
    <source>
        <dbReference type="EMBL" id="PON54407.1"/>
    </source>
</evidence>
<sequence>MDTDIGVLSTKTSGTGLTIPTCPSGGHDHCFWNLESSAAESLIRWHHVRSLYRAVVFSRRDGITPDTKKLWRVGLESAYSSTAPVPMVETYQQCHSYEREVE</sequence>
<dbReference type="EMBL" id="JXTB01000195">
    <property type="protein sequence ID" value="PON54407.1"/>
    <property type="molecule type" value="Genomic_DNA"/>
</dbReference>
<gene>
    <name evidence="1" type="ORF">PanWU01x14_194860</name>
</gene>
<dbReference type="AlphaFoldDB" id="A0A2P5C029"/>
<proteinExistence type="predicted"/>
<reference evidence="2" key="1">
    <citation type="submission" date="2016-06" db="EMBL/GenBank/DDBJ databases">
        <title>Parallel loss of symbiosis genes in relatives of nitrogen-fixing non-legume Parasponia.</title>
        <authorList>
            <person name="Van Velzen R."/>
            <person name="Holmer R."/>
            <person name="Bu F."/>
            <person name="Rutten L."/>
            <person name="Van Zeijl A."/>
            <person name="Liu W."/>
            <person name="Santuari L."/>
            <person name="Cao Q."/>
            <person name="Sharma T."/>
            <person name="Shen D."/>
            <person name="Roswanjaya Y."/>
            <person name="Wardhani T."/>
            <person name="Kalhor M.S."/>
            <person name="Jansen J."/>
            <person name="Van den Hoogen J."/>
            <person name="Gungor B."/>
            <person name="Hartog M."/>
            <person name="Hontelez J."/>
            <person name="Verver J."/>
            <person name="Yang W.-C."/>
            <person name="Schijlen E."/>
            <person name="Repin R."/>
            <person name="Schilthuizen M."/>
            <person name="Schranz E."/>
            <person name="Heidstra R."/>
            <person name="Miyata K."/>
            <person name="Fedorova E."/>
            <person name="Kohlen W."/>
            <person name="Bisseling T."/>
            <person name="Smit S."/>
            <person name="Geurts R."/>
        </authorList>
    </citation>
    <scope>NUCLEOTIDE SEQUENCE [LARGE SCALE GENOMIC DNA]</scope>
    <source>
        <strain evidence="2">cv. WU1-14</strain>
    </source>
</reference>
<dbReference type="Proteomes" id="UP000237105">
    <property type="component" value="Unassembled WGS sequence"/>
</dbReference>
<accession>A0A2P5C029</accession>
<evidence type="ECO:0000313" key="2">
    <source>
        <dbReference type="Proteomes" id="UP000237105"/>
    </source>
</evidence>